<gene>
    <name evidence="1" type="ORF">FWK35_00039087</name>
</gene>
<evidence type="ECO:0000313" key="2">
    <source>
        <dbReference type="Proteomes" id="UP000478052"/>
    </source>
</evidence>
<name>A0A6G0VRP6_APHCR</name>
<accession>A0A6G0VRP6</accession>
<protein>
    <submittedName>
        <fullName evidence="1">Uncharacterized protein</fullName>
    </submittedName>
</protein>
<comment type="caution">
    <text evidence="1">The sequence shown here is derived from an EMBL/GenBank/DDBJ whole genome shotgun (WGS) entry which is preliminary data.</text>
</comment>
<keyword evidence="2" id="KW-1185">Reference proteome</keyword>
<dbReference type="AlphaFoldDB" id="A0A6G0VRP6"/>
<sequence length="160" mass="18529">MNICKHIHACAREFYEGNTNYHVQFVDIEEQQKLLEIELTPSHHKIVNNSNIITKTELVLGLFSTTVISAEDAKLVEKKLDEVLNILNNNKKNINLKLLDVTNTQKKIEPQVRLYSTKRKRLTKNELKKPSVYESNAIKLGFENNNSEFVNVHSGFDHHF</sequence>
<dbReference type="EMBL" id="VUJU01012757">
    <property type="protein sequence ID" value="KAF0706848.1"/>
    <property type="molecule type" value="Genomic_DNA"/>
</dbReference>
<evidence type="ECO:0000313" key="1">
    <source>
        <dbReference type="EMBL" id="KAF0706848.1"/>
    </source>
</evidence>
<dbReference type="Proteomes" id="UP000478052">
    <property type="component" value="Unassembled WGS sequence"/>
</dbReference>
<organism evidence="1 2">
    <name type="scientific">Aphis craccivora</name>
    <name type="common">Cowpea aphid</name>
    <dbReference type="NCBI Taxonomy" id="307492"/>
    <lineage>
        <taxon>Eukaryota</taxon>
        <taxon>Metazoa</taxon>
        <taxon>Ecdysozoa</taxon>
        <taxon>Arthropoda</taxon>
        <taxon>Hexapoda</taxon>
        <taxon>Insecta</taxon>
        <taxon>Pterygota</taxon>
        <taxon>Neoptera</taxon>
        <taxon>Paraneoptera</taxon>
        <taxon>Hemiptera</taxon>
        <taxon>Sternorrhyncha</taxon>
        <taxon>Aphidomorpha</taxon>
        <taxon>Aphidoidea</taxon>
        <taxon>Aphididae</taxon>
        <taxon>Aphidini</taxon>
        <taxon>Aphis</taxon>
        <taxon>Aphis</taxon>
    </lineage>
</organism>
<proteinExistence type="predicted"/>
<reference evidence="1 2" key="1">
    <citation type="submission" date="2019-08" db="EMBL/GenBank/DDBJ databases">
        <title>Whole genome of Aphis craccivora.</title>
        <authorList>
            <person name="Voronova N.V."/>
            <person name="Shulinski R.S."/>
            <person name="Bandarenka Y.V."/>
            <person name="Zhorov D.G."/>
            <person name="Warner D."/>
        </authorList>
    </citation>
    <scope>NUCLEOTIDE SEQUENCE [LARGE SCALE GENOMIC DNA]</scope>
    <source>
        <strain evidence="1">180601</strain>
        <tissue evidence="1">Whole Body</tissue>
    </source>
</reference>